<dbReference type="EMBL" id="HBUF01100602">
    <property type="protein sequence ID" value="CAG6637947.1"/>
    <property type="molecule type" value="Transcribed_RNA"/>
</dbReference>
<organism evidence="1">
    <name type="scientific">Cacopsylla melanoneura</name>
    <dbReference type="NCBI Taxonomy" id="428564"/>
    <lineage>
        <taxon>Eukaryota</taxon>
        <taxon>Metazoa</taxon>
        <taxon>Ecdysozoa</taxon>
        <taxon>Arthropoda</taxon>
        <taxon>Hexapoda</taxon>
        <taxon>Insecta</taxon>
        <taxon>Pterygota</taxon>
        <taxon>Neoptera</taxon>
        <taxon>Paraneoptera</taxon>
        <taxon>Hemiptera</taxon>
        <taxon>Sternorrhyncha</taxon>
        <taxon>Psylloidea</taxon>
        <taxon>Psyllidae</taxon>
        <taxon>Psyllinae</taxon>
        <taxon>Cacopsylla</taxon>
    </lineage>
</organism>
<evidence type="ECO:0000313" key="1">
    <source>
        <dbReference type="EMBL" id="CAG6637947.1"/>
    </source>
</evidence>
<protein>
    <submittedName>
        <fullName evidence="1">Uncharacterized protein</fullName>
    </submittedName>
</protein>
<dbReference type="EMBL" id="HBUF01319137">
    <property type="protein sequence ID" value="CAG6694647.1"/>
    <property type="molecule type" value="Transcribed_RNA"/>
</dbReference>
<sequence>MDAIFRQETTGCRKISILRHDNTITKPCLLEGSTTLVVENVIRLEFVARVPHFDTMKLGSQHAQKGLVKVVDLKPFFKDHIKMPLIVHNVTTMLSRNASGQYFDLIRNLPMHVETTNKRNETMITGLTPIFQMNTYISSVLSPVRLDIMTQFALVGHKLALIFQHIRSSDITNPQSLTIPPSAAHILKMYRCVRANVLFKNANSDEWFGNPKCMDRKLLEEMRSINQKYNAILEQ</sequence>
<proteinExistence type="predicted"/>
<dbReference type="AlphaFoldDB" id="A0A8D8QVT5"/>
<name>A0A8D8QVT5_9HEMI</name>
<accession>A0A8D8QVT5</accession>
<reference evidence="1" key="1">
    <citation type="submission" date="2021-05" db="EMBL/GenBank/DDBJ databases">
        <authorList>
            <person name="Alioto T."/>
            <person name="Alioto T."/>
            <person name="Gomez Garrido J."/>
        </authorList>
    </citation>
    <scope>NUCLEOTIDE SEQUENCE</scope>
</reference>